<dbReference type="PROSITE" id="PS50965">
    <property type="entry name" value="NERD"/>
    <property type="match status" value="1"/>
</dbReference>
<reference evidence="4" key="1">
    <citation type="journal article" date="2020" name="mSystems">
        <title>Genome- and Community-Level Interaction Insights into Carbon Utilization and Element Cycling Functions of Hydrothermarchaeota in Hydrothermal Sediment.</title>
        <authorList>
            <person name="Zhou Z."/>
            <person name="Liu Y."/>
            <person name="Xu W."/>
            <person name="Pan J."/>
            <person name="Luo Z.H."/>
            <person name="Li M."/>
        </authorList>
    </citation>
    <scope>NUCLEOTIDE SEQUENCE [LARGE SCALE GENOMIC DNA]</scope>
    <source>
        <strain evidence="4">SpSt-418</strain>
    </source>
</reference>
<feature type="region of interest" description="Disordered" evidence="1">
    <location>
        <begin position="1"/>
        <end position="23"/>
    </location>
</feature>
<feature type="domain" description="NERD" evidence="3">
    <location>
        <begin position="96"/>
        <end position="213"/>
    </location>
</feature>
<feature type="compositionally biased region" description="Basic residues" evidence="1">
    <location>
        <begin position="1"/>
        <end position="10"/>
    </location>
</feature>
<organism evidence="4">
    <name type="scientific">Oscillatoriales cyanobacterium SpSt-418</name>
    <dbReference type="NCBI Taxonomy" id="2282169"/>
    <lineage>
        <taxon>Bacteria</taxon>
        <taxon>Bacillati</taxon>
        <taxon>Cyanobacteriota</taxon>
        <taxon>Cyanophyceae</taxon>
        <taxon>Oscillatoriophycideae</taxon>
        <taxon>Oscillatoriales</taxon>
    </lineage>
</organism>
<accession>A0A7C3KCY6</accession>
<evidence type="ECO:0000313" key="4">
    <source>
        <dbReference type="EMBL" id="HFM98029.1"/>
    </source>
</evidence>
<proteinExistence type="predicted"/>
<protein>
    <submittedName>
        <fullName evidence="4">NERD domain-containing protein</fullName>
    </submittedName>
</protein>
<dbReference type="EMBL" id="DSRU01000139">
    <property type="protein sequence ID" value="HFM98029.1"/>
    <property type="molecule type" value="Genomic_DNA"/>
</dbReference>
<keyword evidence="2" id="KW-0472">Membrane</keyword>
<comment type="caution">
    <text evidence="4">The sequence shown here is derived from an EMBL/GenBank/DDBJ whole genome shotgun (WGS) entry which is preliminary data.</text>
</comment>
<keyword evidence="2" id="KW-0812">Transmembrane</keyword>
<evidence type="ECO:0000256" key="1">
    <source>
        <dbReference type="SAM" id="MobiDB-lite"/>
    </source>
</evidence>
<dbReference type="InterPro" id="IPR011528">
    <property type="entry name" value="NERD"/>
</dbReference>
<feature type="transmembrane region" description="Helical" evidence="2">
    <location>
        <begin position="37"/>
        <end position="55"/>
    </location>
</feature>
<keyword evidence="2" id="KW-1133">Transmembrane helix</keyword>
<name>A0A7C3KCY6_9CYAN</name>
<feature type="compositionally biased region" description="Polar residues" evidence="1">
    <location>
        <begin position="11"/>
        <end position="23"/>
    </location>
</feature>
<gene>
    <name evidence="4" type="ORF">ENR64_09800</name>
</gene>
<evidence type="ECO:0000256" key="2">
    <source>
        <dbReference type="SAM" id="Phobius"/>
    </source>
</evidence>
<evidence type="ECO:0000259" key="3">
    <source>
        <dbReference type="PROSITE" id="PS50965"/>
    </source>
</evidence>
<dbReference type="AlphaFoldDB" id="A0A7C3KCY6"/>
<dbReference type="Pfam" id="PF08378">
    <property type="entry name" value="NERD"/>
    <property type="match status" value="1"/>
</dbReference>
<feature type="transmembrane region" description="Helical" evidence="2">
    <location>
        <begin position="67"/>
        <end position="85"/>
    </location>
</feature>
<sequence>MSKSHSHSRRSPLTNNPLRNPGQSLDEEVNRLFQDDGFVWASSLIMSICWITYEWYRWLAKANPHPIGFTVVLLPYIIYAGFKLYRIKQKVKRLRIARDGEKAVGQFLSDLREQGYRIHHDILGKGFNIDHVIICDRGVFTIETKTYSKPISGRATIQFDGEQLTVDGKSTERAILQQAHSQAKWLQDLLQESTGKDLPVKPVIVFPGWFIEQTSIAKASQTWVLNPKALPSFLENSPKRLSQEDVKLASYHLSQYIRSTVDQ</sequence>